<organism evidence="9 10">
    <name type="scientific">Halomonas binhaiensis</name>
    <dbReference type="NCBI Taxonomy" id="2562282"/>
    <lineage>
        <taxon>Bacteria</taxon>
        <taxon>Pseudomonadati</taxon>
        <taxon>Pseudomonadota</taxon>
        <taxon>Gammaproteobacteria</taxon>
        <taxon>Oceanospirillales</taxon>
        <taxon>Halomonadaceae</taxon>
        <taxon>Halomonas</taxon>
    </lineage>
</organism>
<dbReference type="EMBL" id="CP038437">
    <property type="protein sequence ID" value="QEM82433.1"/>
    <property type="molecule type" value="Genomic_DNA"/>
</dbReference>
<sequence>MTPSRLDSPAARPNMSRRLLGAMVAALLAGQVQAADLLTITRDALDNNSDLASARATTSGTEENRNVARADLLPQLTASGEVAYNSVFEQQSQKGFSGTVGDDRYTSYGLNLEATQAIYDARNSREVGVAEKQIDQQTYVLAATEQQVLIDTATAYFDILRANDILDARRAQERAIGRQLEQVQEQFDVGLVAITDVEEARATFDQSRADRISAESDLQVAFEALERLTGKRYDSIDKLQDELPIALPTPSSRDAWIDTAIESSPDLLAQKSGVDVAREQVSVSKADRLPVVSGFVNYSYADDDQDYLEDYNSTGQVGVNASLPLYTGGRTSASIRQNTYNLESSQYDFESQRRETIQQVRALYTQVSNDVSTVAARQQTIVSSQSALDATRAGYEVGTRNIVDVLSAEQNLYNAIANYADARYSYVTNLLTLRRQAGVLDEAAIETINQYLQSSGQVTFTLPENNGGTYDAALDIGERPQLEQ</sequence>
<dbReference type="SUPFAM" id="SSF56954">
    <property type="entry name" value="Outer membrane efflux proteins (OEP)"/>
    <property type="match status" value="1"/>
</dbReference>
<evidence type="ECO:0000313" key="10">
    <source>
        <dbReference type="Proteomes" id="UP000324285"/>
    </source>
</evidence>
<evidence type="ECO:0000256" key="7">
    <source>
        <dbReference type="ARBA" id="ARBA00023237"/>
    </source>
</evidence>
<evidence type="ECO:0000256" key="2">
    <source>
        <dbReference type="ARBA" id="ARBA00007613"/>
    </source>
</evidence>
<dbReference type="InterPro" id="IPR051906">
    <property type="entry name" value="TolC-like"/>
</dbReference>
<dbReference type="GO" id="GO:0009279">
    <property type="term" value="C:cell outer membrane"/>
    <property type="evidence" value="ECO:0007669"/>
    <property type="project" value="UniProtKB-SubCell"/>
</dbReference>
<dbReference type="Proteomes" id="UP000324285">
    <property type="component" value="Chromosome"/>
</dbReference>
<dbReference type="RefSeq" id="WP_149285557.1">
    <property type="nucleotide sequence ID" value="NZ_CP038437.2"/>
</dbReference>
<dbReference type="AlphaFoldDB" id="A0A5C1NIG3"/>
<dbReference type="Pfam" id="PF02321">
    <property type="entry name" value="OEP"/>
    <property type="match status" value="2"/>
</dbReference>
<dbReference type="GO" id="GO:0015288">
    <property type="term" value="F:porin activity"/>
    <property type="evidence" value="ECO:0007669"/>
    <property type="project" value="TreeGrafter"/>
</dbReference>
<evidence type="ECO:0000256" key="3">
    <source>
        <dbReference type="ARBA" id="ARBA00022448"/>
    </source>
</evidence>
<comment type="subcellular location">
    <subcellularLocation>
        <location evidence="1">Cell outer membrane</location>
    </subcellularLocation>
</comment>
<keyword evidence="10" id="KW-1185">Reference proteome</keyword>
<keyword evidence="4" id="KW-1134">Transmembrane beta strand</keyword>
<dbReference type="PANTHER" id="PTHR30026:SF20">
    <property type="entry name" value="OUTER MEMBRANE PROTEIN TOLC"/>
    <property type="match status" value="1"/>
</dbReference>
<dbReference type="Gene3D" id="1.20.1600.10">
    <property type="entry name" value="Outer membrane efflux proteins (OEP)"/>
    <property type="match status" value="1"/>
</dbReference>
<evidence type="ECO:0000313" key="9">
    <source>
        <dbReference type="EMBL" id="QEM82433.1"/>
    </source>
</evidence>
<dbReference type="InterPro" id="IPR003423">
    <property type="entry name" value="OMP_efflux"/>
</dbReference>
<protein>
    <submittedName>
        <fullName evidence="9">TolC family outer membrane protein</fullName>
    </submittedName>
</protein>
<keyword evidence="8" id="KW-0732">Signal</keyword>
<gene>
    <name evidence="9" type="ORF">E4T21_13425</name>
</gene>
<dbReference type="GO" id="GO:1990281">
    <property type="term" value="C:efflux pump complex"/>
    <property type="evidence" value="ECO:0007669"/>
    <property type="project" value="TreeGrafter"/>
</dbReference>
<dbReference type="OrthoDB" id="9813458at2"/>
<dbReference type="KEGG" id="hbh:E4T21_13425"/>
<keyword evidence="5" id="KW-0812">Transmembrane</keyword>
<comment type="similarity">
    <text evidence="2">Belongs to the outer membrane factor (OMF) (TC 1.B.17) family.</text>
</comment>
<feature type="signal peptide" evidence="8">
    <location>
        <begin position="1"/>
        <end position="34"/>
    </location>
</feature>
<evidence type="ECO:0000256" key="4">
    <source>
        <dbReference type="ARBA" id="ARBA00022452"/>
    </source>
</evidence>
<proteinExistence type="inferred from homology"/>
<dbReference type="GO" id="GO:0015562">
    <property type="term" value="F:efflux transmembrane transporter activity"/>
    <property type="evidence" value="ECO:0007669"/>
    <property type="project" value="InterPro"/>
</dbReference>
<feature type="chain" id="PRO_5022771151" evidence="8">
    <location>
        <begin position="35"/>
        <end position="484"/>
    </location>
</feature>
<evidence type="ECO:0000256" key="8">
    <source>
        <dbReference type="SAM" id="SignalP"/>
    </source>
</evidence>
<name>A0A5C1NIG3_9GAMM</name>
<dbReference type="InterPro" id="IPR010130">
    <property type="entry name" value="T1SS_OMP_TolC"/>
</dbReference>
<evidence type="ECO:0000256" key="5">
    <source>
        <dbReference type="ARBA" id="ARBA00022692"/>
    </source>
</evidence>
<evidence type="ECO:0000256" key="1">
    <source>
        <dbReference type="ARBA" id="ARBA00004442"/>
    </source>
</evidence>
<accession>A0A5C1NIG3</accession>
<evidence type="ECO:0000256" key="6">
    <source>
        <dbReference type="ARBA" id="ARBA00023136"/>
    </source>
</evidence>
<keyword evidence="7" id="KW-0998">Cell outer membrane</keyword>
<dbReference type="NCBIfam" id="TIGR01844">
    <property type="entry name" value="type_I_sec_TolC"/>
    <property type="match status" value="1"/>
</dbReference>
<dbReference type="PANTHER" id="PTHR30026">
    <property type="entry name" value="OUTER MEMBRANE PROTEIN TOLC"/>
    <property type="match status" value="1"/>
</dbReference>
<reference evidence="9" key="1">
    <citation type="submission" date="2021-02" db="EMBL/GenBank/DDBJ databases">
        <title>Strain Y2R2, a novel species of the genus Halomonas.</title>
        <authorList>
            <person name="Huang H."/>
        </authorList>
    </citation>
    <scope>NUCLEOTIDE SEQUENCE</scope>
    <source>
        <strain evidence="9">Y2R2</strain>
    </source>
</reference>
<keyword evidence="3" id="KW-0813">Transport</keyword>
<keyword evidence="6" id="KW-0472">Membrane</keyword>